<dbReference type="GO" id="GO:0006264">
    <property type="term" value="P:mitochondrial DNA replication"/>
    <property type="evidence" value="ECO:0007669"/>
    <property type="project" value="TreeGrafter"/>
</dbReference>
<dbReference type="FunFam" id="2.40.50.140:FF:000330">
    <property type="entry name" value="Protein OSB2 chloroplastic"/>
    <property type="match status" value="1"/>
</dbReference>
<keyword evidence="3" id="KW-0732">Signal</keyword>
<gene>
    <name evidence="4" type="ORF">GUJ93_ZPchr0007g5136</name>
</gene>
<dbReference type="GO" id="GO:0042645">
    <property type="term" value="C:mitochondrial nucleoid"/>
    <property type="evidence" value="ECO:0007669"/>
    <property type="project" value="TreeGrafter"/>
</dbReference>
<feature type="region of interest" description="Disordered" evidence="2">
    <location>
        <begin position="32"/>
        <end position="72"/>
    </location>
</feature>
<dbReference type="EMBL" id="JAAALK010000282">
    <property type="protein sequence ID" value="KAG8079080.1"/>
    <property type="molecule type" value="Genomic_DNA"/>
</dbReference>
<evidence type="ECO:0000256" key="2">
    <source>
        <dbReference type="SAM" id="MobiDB-lite"/>
    </source>
</evidence>
<dbReference type="EMBL" id="JAAALK010000282">
    <property type="protein sequence ID" value="KAG8079078.1"/>
    <property type="molecule type" value="Genomic_DNA"/>
</dbReference>
<dbReference type="InterPro" id="IPR000424">
    <property type="entry name" value="Primosome_PriB/ssb"/>
</dbReference>
<keyword evidence="1" id="KW-0238">DNA-binding</keyword>
<dbReference type="PANTHER" id="PTHR10302">
    <property type="entry name" value="SINGLE-STRANDED DNA-BINDING PROTEIN"/>
    <property type="match status" value="1"/>
</dbReference>
<dbReference type="OrthoDB" id="669963at2759"/>
<dbReference type="Proteomes" id="UP000729402">
    <property type="component" value="Unassembled WGS sequence"/>
</dbReference>
<feature type="chain" id="PRO_5036271894" evidence="3">
    <location>
        <begin position="26"/>
        <end position="399"/>
    </location>
</feature>
<dbReference type="InterPro" id="IPR011344">
    <property type="entry name" value="ssDNA-bd"/>
</dbReference>
<accession>A0A8J5SRW4</accession>
<name>A0A8J5SRW4_ZIZPA</name>
<dbReference type="GO" id="GO:0003697">
    <property type="term" value="F:single-stranded DNA binding"/>
    <property type="evidence" value="ECO:0007669"/>
    <property type="project" value="InterPro"/>
</dbReference>
<dbReference type="AlphaFoldDB" id="A0A8J5SRW4"/>
<protein>
    <submittedName>
        <fullName evidence="4">Uncharacterized protein</fullName>
    </submittedName>
</protein>
<comment type="caution">
    <text evidence="4">The sequence shown here is derived from an EMBL/GenBank/DDBJ whole genome shotgun (WGS) entry which is preliminary data.</text>
</comment>
<evidence type="ECO:0000256" key="1">
    <source>
        <dbReference type="PROSITE-ProRule" id="PRU00252"/>
    </source>
</evidence>
<dbReference type="PROSITE" id="PS50935">
    <property type="entry name" value="SSB"/>
    <property type="match status" value="1"/>
</dbReference>
<keyword evidence="5" id="KW-1185">Reference proteome</keyword>
<feature type="signal peptide" evidence="3">
    <location>
        <begin position="1"/>
        <end position="25"/>
    </location>
</feature>
<dbReference type="PANTHER" id="PTHR10302:SF23">
    <property type="entry name" value="PROTEIN OSB4, CHLOROPLASTIC"/>
    <property type="match status" value="1"/>
</dbReference>
<evidence type="ECO:0000313" key="4">
    <source>
        <dbReference type="EMBL" id="KAG8079078.1"/>
    </source>
</evidence>
<organism evidence="4 5">
    <name type="scientific">Zizania palustris</name>
    <name type="common">Northern wild rice</name>
    <dbReference type="NCBI Taxonomy" id="103762"/>
    <lineage>
        <taxon>Eukaryota</taxon>
        <taxon>Viridiplantae</taxon>
        <taxon>Streptophyta</taxon>
        <taxon>Embryophyta</taxon>
        <taxon>Tracheophyta</taxon>
        <taxon>Spermatophyta</taxon>
        <taxon>Magnoliopsida</taxon>
        <taxon>Liliopsida</taxon>
        <taxon>Poales</taxon>
        <taxon>Poaceae</taxon>
        <taxon>BOP clade</taxon>
        <taxon>Oryzoideae</taxon>
        <taxon>Oryzeae</taxon>
        <taxon>Zizaniinae</taxon>
        <taxon>Zizania</taxon>
    </lineage>
</organism>
<proteinExistence type="predicted"/>
<evidence type="ECO:0000256" key="3">
    <source>
        <dbReference type="SAM" id="SignalP"/>
    </source>
</evidence>
<reference evidence="4" key="1">
    <citation type="journal article" date="2021" name="bioRxiv">
        <title>Whole Genome Assembly and Annotation of Northern Wild Rice, Zizania palustris L., Supports a Whole Genome Duplication in the Zizania Genus.</title>
        <authorList>
            <person name="Haas M."/>
            <person name="Kono T."/>
            <person name="Macchietto M."/>
            <person name="Millas R."/>
            <person name="McGilp L."/>
            <person name="Shao M."/>
            <person name="Duquette J."/>
            <person name="Hirsch C.N."/>
            <person name="Kimball J."/>
        </authorList>
    </citation>
    <scope>NUCLEOTIDE SEQUENCE</scope>
    <source>
        <tissue evidence="4">Fresh leaf tissue</tissue>
    </source>
</reference>
<evidence type="ECO:0000313" key="5">
    <source>
        <dbReference type="Proteomes" id="UP000729402"/>
    </source>
</evidence>
<reference evidence="4" key="2">
    <citation type="submission" date="2021-02" db="EMBL/GenBank/DDBJ databases">
        <authorList>
            <person name="Kimball J.A."/>
            <person name="Haas M.W."/>
            <person name="Macchietto M."/>
            <person name="Kono T."/>
            <person name="Duquette J."/>
            <person name="Shao M."/>
        </authorList>
    </citation>
    <scope>NUCLEOTIDE SEQUENCE</scope>
    <source>
        <tissue evidence="4">Fresh leaf tissue</tissue>
    </source>
</reference>
<sequence>MRHLSRLLKHRLLLLPTSASASASAAFSTSKRAYARRTKSAPSPEQQDAGEEADTRPGWQREKLPSELPRPSTIAFQPRVANAVRLVGTVGAPVQLQRMPDGRFSAVSVLVQERHADYPKFWIPVIFQDDLAQVAGSHLQENDLVYIDGQLTGDVPPFELSDGQANIQVLAQSLSFVGSKAVEPDTIADEEKGFIKVFKAEKKVEAKQFSPKYQPGKVSGCRNMGDKLNKLWNDVIANPQDWTDNRPLKETGSRSPKYPDFTNNVSEEAVWLNTAPKAVLEKLNDLVFSSGLSVGKKDRPFGGFMGKGSNWTKKSQSTSSLSKQKLEEDLWRDLVDNPGKWWDNRSDKHTAKFPDFKQKETGSALWINTQTPKWALDALPPVKPKAFFKGDRKQETLLS</sequence>
<feature type="compositionally biased region" description="Basic and acidic residues" evidence="2">
    <location>
        <begin position="53"/>
        <end position="65"/>
    </location>
</feature>